<dbReference type="EMBL" id="CP035464">
    <property type="protein sequence ID" value="QAY32839.1"/>
    <property type="molecule type" value="Genomic_DNA"/>
</dbReference>
<dbReference type="Proteomes" id="UP000293589">
    <property type="component" value="Chromosome"/>
</dbReference>
<sequence length="139" mass="15749">MILRNSYPHPYMTGVVLNHDKSHVSRDGPTYTAVGVDSGWVNFVPRDATKMAVGMVHVMHITGKYSYTAGSWENLMREGDWIATLVKNTQFPSIWISNGKSATIDRVALYTPADWAKVRDMWEAGELADPWFAWDTMPR</sequence>
<accession>A0A4P6E3S0</accession>
<evidence type="ECO:0000313" key="2">
    <source>
        <dbReference type="Proteomes" id="UP000293589"/>
    </source>
</evidence>
<gene>
    <name evidence="1" type="ORF">ESN35_04975</name>
</gene>
<dbReference type="RefSeq" id="WP_129237289.1">
    <property type="nucleotide sequence ID" value="NZ_CP035464.1"/>
</dbReference>
<proteinExistence type="predicted"/>
<reference evidence="1 2" key="1">
    <citation type="submission" date="2019-01" db="EMBL/GenBank/DDBJ databases">
        <title>Complete genome sequence of Bifidobacterium gallinarum CACC 514.</title>
        <authorList>
            <person name="Jung M."/>
        </authorList>
    </citation>
    <scope>NUCLEOTIDE SEQUENCE [LARGE SCALE GENOMIC DNA]</scope>
    <source>
        <strain evidence="1 2">CACC 514</strain>
    </source>
</reference>
<dbReference type="KEGG" id="bgx:ESN35_04975"/>
<name>A0A4P6E3S0_9BIFI</name>
<evidence type="ECO:0000313" key="1">
    <source>
        <dbReference type="EMBL" id="QAY32839.1"/>
    </source>
</evidence>
<dbReference type="AlphaFoldDB" id="A0A4P6E3S0"/>
<organism evidence="1 2">
    <name type="scientific">Bifidobacterium pullorum subsp. gallinarum</name>
    <dbReference type="NCBI Taxonomy" id="78344"/>
    <lineage>
        <taxon>Bacteria</taxon>
        <taxon>Bacillati</taxon>
        <taxon>Actinomycetota</taxon>
        <taxon>Actinomycetes</taxon>
        <taxon>Bifidobacteriales</taxon>
        <taxon>Bifidobacteriaceae</taxon>
        <taxon>Bifidobacterium</taxon>
    </lineage>
</organism>
<protein>
    <submittedName>
        <fullName evidence="1">Uncharacterized protein</fullName>
    </submittedName>
</protein>